<evidence type="ECO:0000256" key="7">
    <source>
        <dbReference type="ARBA" id="ARBA00023308"/>
    </source>
</evidence>
<dbReference type="Gene3D" id="3.30.420.40">
    <property type="match status" value="2"/>
</dbReference>
<dbReference type="GO" id="GO:0042732">
    <property type="term" value="P:D-xylose metabolic process"/>
    <property type="evidence" value="ECO:0007669"/>
    <property type="project" value="UniProtKB-KW"/>
</dbReference>
<evidence type="ECO:0000256" key="1">
    <source>
        <dbReference type="ARBA" id="ARBA00009156"/>
    </source>
</evidence>
<dbReference type="AlphaFoldDB" id="A0A9W6UT82"/>
<keyword evidence="6" id="KW-0067">ATP-binding</keyword>
<comment type="similarity">
    <text evidence="1">Belongs to the FGGY kinase family.</text>
</comment>
<evidence type="ECO:0000259" key="8">
    <source>
        <dbReference type="Pfam" id="PF00370"/>
    </source>
</evidence>
<dbReference type="Proteomes" id="UP001165124">
    <property type="component" value="Unassembled WGS sequence"/>
</dbReference>
<gene>
    <name evidence="10" type="ORF">Arub01_16200</name>
</gene>
<dbReference type="InterPro" id="IPR043129">
    <property type="entry name" value="ATPase_NBD"/>
</dbReference>
<dbReference type="GO" id="GO:0005524">
    <property type="term" value="F:ATP binding"/>
    <property type="evidence" value="ECO:0007669"/>
    <property type="project" value="UniProtKB-KW"/>
</dbReference>
<feature type="domain" description="Carbohydrate kinase FGGY C-terminal" evidence="9">
    <location>
        <begin position="257"/>
        <end position="448"/>
    </location>
</feature>
<name>A0A9W6UT82_9ACTN</name>
<dbReference type="InterPro" id="IPR050406">
    <property type="entry name" value="FGGY_Carb_Kinase"/>
</dbReference>
<feature type="domain" description="Carbohydrate kinase FGGY N-terminal" evidence="8">
    <location>
        <begin position="9"/>
        <end position="246"/>
    </location>
</feature>
<evidence type="ECO:0000256" key="2">
    <source>
        <dbReference type="ARBA" id="ARBA00022629"/>
    </source>
</evidence>
<dbReference type="InterPro" id="IPR013449">
    <property type="entry name" value="Rhamnulokinase"/>
</dbReference>
<keyword evidence="7" id="KW-0684">Rhamnose metabolism</keyword>
<evidence type="ECO:0000256" key="4">
    <source>
        <dbReference type="ARBA" id="ARBA00022741"/>
    </source>
</evidence>
<dbReference type="Pfam" id="PF02782">
    <property type="entry name" value="FGGY_C"/>
    <property type="match status" value="1"/>
</dbReference>
<organism evidence="10 11">
    <name type="scientific">Actinomadura rubrobrunea</name>
    <dbReference type="NCBI Taxonomy" id="115335"/>
    <lineage>
        <taxon>Bacteria</taxon>
        <taxon>Bacillati</taxon>
        <taxon>Actinomycetota</taxon>
        <taxon>Actinomycetes</taxon>
        <taxon>Streptosporangiales</taxon>
        <taxon>Thermomonosporaceae</taxon>
        <taxon>Actinomadura</taxon>
    </lineage>
</organism>
<keyword evidence="2" id="KW-0859">Xylose metabolism</keyword>
<keyword evidence="11" id="KW-1185">Reference proteome</keyword>
<evidence type="ECO:0000313" key="10">
    <source>
        <dbReference type="EMBL" id="GLW63376.1"/>
    </source>
</evidence>
<evidence type="ECO:0000256" key="6">
    <source>
        <dbReference type="ARBA" id="ARBA00022840"/>
    </source>
</evidence>
<dbReference type="PANTHER" id="PTHR43095:SF5">
    <property type="entry name" value="XYLULOSE KINASE"/>
    <property type="match status" value="1"/>
</dbReference>
<dbReference type="GO" id="GO:0019301">
    <property type="term" value="P:rhamnose catabolic process"/>
    <property type="evidence" value="ECO:0007669"/>
    <property type="project" value="InterPro"/>
</dbReference>
<dbReference type="InterPro" id="IPR018485">
    <property type="entry name" value="FGGY_C"/>
</dbReference>
<dbReference type="PANTHER" id="PTHR43095">
    <property type="entry name" value="SUGAR KINASE"/>
    <property type="match status" value="1"/>
</dbReference>
<dbReference type="Pfam" id="PF00370">
    <property type="entry name" value="FGGY_N"/>
    <property type="match status" value="1"/>
</dbReference>
<proteinExistence type="inferred from homology"/>
<dbReference type="InterPro" id="IPR018484">
    <property type="entry name" value="FGGY_N"/>
</dbReference>
<keyword evidence="3" id="KW-0808">Transferase</keyword>
<comment type="caution">
    <text evidence="10">The sequence shown here is derived from an EMBL/GenBank/DDBJ whole genome shotgun (WGS) entry which is preliminary data.</text>
</comment>
<dbReference type="SUPFAM" id="SSF53067">
    <property type="entry name" value="Actin-like ATPase domain"/>
    <property type="match status" value="2"/>
</dbReference>
<dbReference type="GO" id="GO:0008993">
    <property type="term" value="F:rhamnulokinase activity"/>
    <property type="evidence" value="ECO:0007669"/>
    <property type="project" value="InterPro"/>
</dbReference>
<sequence>MSGRPRAVVAADLGAESGRVVLGRFDGTRVELTEVHRFPNGPRRVGGLLRWDLEHLWSQVRTGLAKAGDLAGRVDAVGVDSWGLDYGLLDAGGEPLADPVSYRDPRTRGVLAEAVRRVGAERLYAETGTQLMEVNTVYQLMAEADGGTLRDAATLLMMADLFHHRLSGATVSEHTAVSTTGAYDITRRAWATGLLDDLGVPTHMLPEVVDAGTDLGPVLPAALDHPAYAGARVIVPGAHDTASAVVSVPFVHPDAGYVSSGTWSLVGVETGAAVVTEAARTANLTNEGGVRGTVRLLRNCMGLWLLQECRRQWEREGRRYSYDDLVRLAESAPPSAGVVNPDHPGFVQPGDMPARIRDYCRRTGQPVPDGPGEVVRCVLDSLALGYRAAFDDIARVTGRPVPAVHIVGGGSRNTLLNRLTADATGLPVVTGPVEATALGNVLVQLMALGELSGLDEARAAVRAAARTGEVEPSDPDRWSDLYGRLREYAAADQEAALADERRS</sequence>
<evidence type="ECO:0000313" key="11">
    <source>
        <dbReference type="Proteomes" id="UP001165124"/>
    </source>
</evidence>
<protein>
    <submittedName>
        <fullName evidence="10">Carbohydrate kinase</fullName>
    </submittedName>
</protein>
<keyword evidence="2" id="KW-0119">Carbohydrate metabolism</keyword>
<dbReference type="EMBL" id="BSRZ01000002">
    <property type="protein sequence ID" value="GLW63376.1"/>
    <property type="molecule type" value="Genomic_DNA"/>
</dbReference>
<dbReference type="CDD" id="cd07771">
    <property type="entry name" value="ASKHA_NBD_FGGY_RhaB-like"/>
    <property type="match status" value="1"/>
</dbReference>
<reference evidence="10" key="1">
    <citation type="submission" date="2023-02" db="EMBL/GenBank/DDBJ databases">
        <title>Actinomadura rubrobrunea NBRC 14622.</title>
        <authorList>
            <person name="Ichikawa N."/>
            <person name="Sato H."/>
            <person name="Tonouchi N."/>
        </authorList>
    </citation>
    <scope>NUCLEOTIDE SEQUENCE</scope>
    <source>
        <strain evidence="10">NBRC 14622</strain>
    </source>
</reference>
<evidence type="ECO:0000259" key="9">
    <source>
        <dbReference type="Pfam" id="PF02782"/>
    </source>
</evidence>
<evidence type="ECO:0000256" key="3">
    <source>
        <dbReference type="ARBA" id="ARBA00022679"/>
    </source>
</evidence>
<evidence type="ECO:0000256" key="5">
    <source>
        <dbReference type="ARBA" id="ARBA00022777"/>
    </source>
</evidence>
<keyword evidence="4" id="KW-0547">Nucleotide-binding</keyword>
<dbReference type="RefSeq" id="WP_067911109.1">
    <property type="nucleotide sequence ID" value="NZ_BSRZ01000002.1"/>
</dbReference>
<keyword evidence="5 10" id="KW-0418">Kinase</keyword>
<accession>A0A9W6UT82</accession>